<protein>
    <submittedName>
        <fullName evidence="1">Uncharacterized protein</fullName>
    </submittedName>
</protein>
<accession>A0A074V9F7</accession>
<gene>
    <name evidence="1" type="ORF">SASC598J21_017660</name>
</gene>
<sequence>MNGVQAMTANESGRFVDDCLVIEHACLDGLAEEF</sequence>
<dbReference type="AlphaFoldDB" id="A0A074V9F7"/>
<organism evidence="1 2">
    <name type="scientific">Snodgrassella alvi SCGC AB-598-J21</name>
    <dbReference type="NCBI Taxonomy" id="1385367"/>
    <lineage>
        <taxon>Bacteria</taxon>
        <taxon>Pseudomonadati</taxon>
        <taxon>Pseudomonadota</taxon>
        <taxon>Betaproteobacteria</taxon>
        <taxon>Neisseriales</taxon>
        <taxon>Neisseriaceae</taxon>
        <taxon>Snodgrassella</taxon>
    </lineage>
</organism>
<dbReference type="EMBL" id="AVQL01000450">
    <property type="protein sequence ID" value="KEQ00497.1"/>
    <property type="molecule type" value="Genomic_DNA"/>
</dbReference>
<proteinExistence type="predicted"/>
<comment type="caution">
    <text evidence="1">The sequence shown here is derived from an EMBL/GenBank/DDBJ whole genome shotgun (WGS) entry which is preliminary data.</text>
</comment>
<name>A0A074V9F7_9NEIS</name>
<evidence type="ECO:0000313" key="2">
    <source>
        <dbReference type="Proteomes" id="UP000027644"/>
    </source>
</evidence>
<reference evidence="1 2" key="1">
    <citation type="journal article" date="2014" name="PLoS Genet.">
        <title>Hidden diversity in honey bee gut symbionts detected by single-cell genomics.</title>
        <authorList>
            <person name="Engel P."/>
            <person name="Stepanauskas R."/>
            <person name="Moran N."/>
        </authorList>
    </citation>
    <scope>NUCLEOTIDE SEQUENCE [LARGE SCALE GENOMIC DNA]</scope>
    <source>
        <strain evidence="1 2">SCGC AB-598-J21</strain>
    </source>
</reference>
<evidence type="ECO:0000313" key="1">
    <source>
        <dbReference type="EMBL" id="KEQ00497.1"/>
    </source>
</evidence>
<dbReference type="Proteomes" id="UP000027644">
    <property type="component" value="Unassembled WGS sequence"/>
</dbReference>